<name>A0A1G9QCY2_9FIRM</name>
<accession>A0A1G9QCY2</accession>
<reference evidence="1 2" key="1">
    <citation type="submission" date="2016-10" db="EMBL/GenBank/DDBJ databases">
        <authorList>
            <person name="de Groot N.N."/>
        </authorList>
    </citation>
    <scope>NUCLEOTIDE SEQUENCE [LARGE SCALE GENOMIC DNA]</scope>
    <source>
        <strain evidence="1 2">DSM 16981</strain>
    </source>
</reference>
<dbReference type="STRING" id="349095.SAMN05660299_00194"/>
<dbReference type="AlphaFoldDB" id="A0A1G9QCY2"/>
<evidence type="ECO:0000313" key="2">
    <source>
        <dbReference type="Proteomes" id="UP000199309"/>
    </source>
</evidence>
<organism evidence="1 2">
    <name type="scientific">Megasphaera paucivorans</name>
    <dbReference type="NCBI Taxonomy" id="349095"/>
    <lineage>
        <taxon>Bacteria</taxon>
        <taxon>Bacillati</taxon>
        <taxon>Bacillota</taxon>
        <taxon>Negativicutes</taxon>
        <taxon>Veillonellales</taxon>
        <taxon>Veillonellaceae</taxon>
        <taxon>Megasphaera</taxon>
    </lineage>
</organism>
<sequence>MGAFLVRKLGDSMAKAGRKGKYEKWLTNEGLLRIQGWARDGLTDEQIAENMQIGDRTFYEWKVRFPQIAQVLKESKDVADRQVENALHKAACGWEYDETTKEPDKDGKLVVTKVVHKVVQPNPTAQIFWLKNRKRDEWRDKQETEITGKDGGPINVCNMSDEDADKRIAELESKQKH</sequence>
<protein>
    <submittedName>
        <fullName evidence="1">Uncharacterized protein</fullName>
    </submittedName>
</protein>
<keyword evidence="2" id="KW-1185">Reference proteome</keyword>
<gene>
    <name evidence="1" type="ORF">SAMN05660299_00194</name>
</gene>
<evidence type="ECO:0000313" key="1">
    <source>
        <dbReference type="EMBL" id="SDM08849.1"/>
    </source>
</evidence>
<dbReference type="Proteomes" id="UP000199309">
    <property type="component" value="Unassembled WGS sequence"/>
</dbReference>
<dbReference type="EMBL" id="FNHQ01000001">
    <property type="protein sequence ID" value="SDM08849.1"/>
    <property type="molecule type" value="Genomic_DNA"/>
</dbReference>
<proteinExistence type="predicted"/>